<sequence>MSLPLLILAAGSSRRFGDIDKRRLTLPKGGEMLRAMIRRGGKAGLDVRPVLRRGDPLADQLPVPSILVDGAEAGMGASLAAAVAQLLADDPDGSREAMLVMPADLPLIRIHSIREVAAKAAGDRVVVPFCQGHRGHPVAIGRQFWPELLSLSGDSGAKGLIQSLRQNRAGSVLPLELADPGIYRDVDTPAALAEVVKSLDPPTP</sequence>
<evidence type="ECO:0000313" key="4">
    <source>
        <dbReference type="Proteomes" id="UP000596063"/>
    </source>
</evidence>
<dbReference type="PANTHER" id="PTHR43777:SF1">
    <property type="entry name" value="MOLYBDENUM COFACTOR CYTIDYLYLTRANSFERASE"/>
    <property type="match status" value="1"/>
</dbReference>
<keyword evidence="4" id="KW-1185">Reference proteome</keyword>
<protein>
    <submittedName>
        <fullName evidence="3">NTP transferase domain-containing protein</fullName>
    </submittedName>
</protein>
<dbReference type="Pfam" id="PF12804">
    <property type="entry name" value="NTP_transf_3"/>
    <property type="match status" value="1"/>
</dbReference>
<keyword evidence="3" id="KW-0808">Transferase</keyword>
<accession>A0A7T4UPY4</accession>
<evidence type="ECO:0000256" key="1">
    <source>
        <dbReference type="ARBA" id="ARBA00022842"/>
    </source>
</evidence>
<dbReference type="KEGG" id="snan:I6N98_10255"/>
<gene>
    <name evidence="3" type="ORF">I6N98_10255</name>
</gene>
<evidence type="ECO:0000259" key="2">
    <source>
        <dbReference type="Pfam" id="PF12804"/>
    </source>
</evidence>
<dbReference type="Gene3D" id="3.90.550.10">
    <property type="entry name" value="Spore Coat Polysaccharide Biosynthesis Protein SpsA, Chain A"/>
    <property type="match status" value="1"/>
</dbReference>
<keyword evidence="1" id="KW-0460">Magnesium</keyword>
<dbReference type="SUPFAM" id="SSF53448">
    <property type="entry name" value="Nucleotide-diphospho-sugar transferases"/>
    <property type="match status" value="1"/>
</dbReference>
<feature type="domain" description="MobA-like NTP transferase" evidence="2">
    <location>
        <begin position="6"/>
        <end position="164"/>
    </location>
</feature>
<dbReference type="PANTHER" id="PTHR43777">
    <property type="entry name" value="MOLYBDENUM COFACTOR CYTIDYLYLTRANSFERASE"/>
    <property type="match status" value="1"/>
</dbReference>
<name>A0A7T4UPY4_9GAMM</name>
<dbReference type="InterPro" id="IPR029044">
    <property type="entry name" value="Nucleotide-diphossugar_trans"/>
</dbReference>
<dbReference type="EMBL" id="CP066167">
    <property type="protein sequence ID" value="QQD16775.1"/>
    <property type="molecule type" value="Genomic_DNA"/>
</dbReference>
<reference evidence="3 4" key="1">
    <citation type="submission" date="2020-12" db="EMBL/GenBank/DDBJ databases">
        <authorList>
            <person name="Shan Y."/>
        </authorList>
    </citation>
    <scope>NUCLEOTIDE SEQUENCE [LARGE SCALE GENOMIC DNA]</scope>
    <source>
        <strain evidence="4">csc3.9</strain>
    </source>
</reference>
<dbReference type="RefSeq" id="WP_198568277.1">
    <property type="nucleotide sequence ID" value="NZ_CP066167.1"/>
</dbReference>
<dbReference type="GO" id="GO:0016779">
    <property type="term" value="F:nucleotidyltransferase activity"/>
    <property type="evidence" value="ECO:0007669"/>
    <property type="project" value="UniProtKB-ARBA"/>
</dbReference>
<proteinExistence type="predicted"/>
<dbReference type="InterPro" id="IPR025877">
    <property type="entry name" value="MobA-like_NTP_Trfase"/>
</dbReference>
<dbReference type="Proteomes" id="UP000596063">
    <property type="component" value="Chromosome"/>
</dbReference>
<dbReference type="AlphaFoldDB" id="A0A7T4UPY4"/>
<organism evidence="3 4">
    <name type="scientific">Spongiibacter nanhainus</name>
    <dbReference type="NCBI Taxonomy" id="2794344"/>
    <lineage>
        <taxon>Bacteria</taxon>
        <taxon>Pseudomonadati</taxon>
        <taxon>Pseudomonadota</taxon>
        <taxon>Gammaproteobacteria</taxon>
        <taxon>Cellvibrionales</taxon>
        <taxon>Spongiibacteraceae</taxon>
        <taxon>Spongiibacter</taxon>
    </lineage>
</organism>
<evidence type="ECO:0000313" key="3">
    <source>
        <dbReference type="EMBL" id="QQD16775.1"/>
    </source>
</evidence>